<keyword evidence="2" id="KW-1185">Reference proteome</keyword>
<dbReference type="Proteomes" id="UP000232163">
    <property type="component" value="Unassembled WGS sequence"/>
</dbReference>
<reference evidence="2" key="1">
    <citation type="journal article" date="2017" name="Int J Environ Stud">
        <title>Does the Miocene-Pliocene relict legume Oxytropis triphylla form nitrogen-fixing nodules with a combination of bacterial strains?</title>
        <authorList>
            <person name="Safronova V."/>
            <person name="Belimov A."/>
            <person name="Sazanova A."/>
            <person name="Kuznetsova I."/>
            <person name="Popova J."/>
            <person name="Andronov E."/>
            <person name="Verkhozina A."/>
            <person name="Tikhonovich I."/>
        </authorList>
    </citation>
    <scope>NUCLEOTIDE SEQUENCE [LARGE SCALE GENOMIC DNA]</scope>
    <source>
        <strain evidence="2">Tri-38</strain>
    </source>
</reference>
<name>A0A2N9W031_9HYPH</name>
<gene>
    <name evidence="1" type="ORF">B5P45_08615</name>
</gene>
<proteinExistence type="predicted"/>
<dbReference type="EMBL" id="MZMT01000023">
    <property type="protein sequence ID" value="PIO45099.1"/>
    <property type="molecule type" value="Genomic_DNA"/>
</dbReference>
<sequence>MFVAGPITIQFAGYVRMPHFGWAERDTETACHIFHNIFKNAVDSFVGWGLYTGTTRAGRRWRLLNAP</sequence>
<evidence type="ECO:0000313" key="1">
    <source>
        <dbReference type="EMBL" id="PIO45099.1"/>
    </source>
</evidence>
<protein>
    <submittedName>
        <fullName evidence="1">Uncharacterized protein</fullName>
    </submittedName>
</protein>
<dbReference type="AlphaFoldDB" id="A0A2N9W031"/>
<dbReference type="KEGG" id="pht:BLM14_02545"/>
<accession>A0A2N9W031</accession>
<comment type="caution">
    <text evidence="1">The sequence shown here is derived from an EMBL/GenBank/DDBJ whole genome shotgun (WGS) entry which is preliminary data.</text>
</comment>
<organism evidence="1 2">
    <name type="scientific">Phyllobacterium zundukense</name>
    <dbReference type="NCBI Taxonomy" id="1867719"/>
    <lineage>
        <taxon>Bacteria</taxon>
        <taxon>Pseudomonadati</taxon>
        <taxon>Pseudomonadota</taxon>
        <taxon>Alphaproteobacteria</taxon>
        <taxon>Hyphomicrobiales</taxon>
        <taxon>Phyllobacteriaceae</taxon>
        <taxon>Phyllobacterium</taxon>
    </lineage>
</organism>
<evidence type="ECO:0000313" key="2">
    <source>
        <dbReference type="Proteomes" id="UP000232163"/>
    </source>
</evidence>